<reference evidence="1 2" key="1">
    <citation type="journal article" date="2021" name="Appl. Environ. Microbiol.">
        <title>Genetic linkage and physical mapping for an oyster mushroom Pleurotus cornucopiae and QTL analysis for the trait cap color.</title>
        <authorList>
            <person name="Zhang Y."/>
            <person name="Gao W."/>
            <person name="Sonnenberg A."/>
            <person name="Chen Q."/>
            <person name="Zhang J."/>
            <person name="Huang C."/>
        </authorList>
    </citation>
    <scope>NUCLEOTIDE SEQUENCE [LARGE SCALE GENOMIC DNA]</scope>
    <source>
        <strain evidence="1">CCMSSC00406</strain>
    </source>
</reference>
<evidence type="ECO:0000313" key="2">
    <source>
        <dbReference type="Proteomes" id="UP000824881"/>
    </source>
</evidence>
<gene>
    <name evidence="1" type="ORF">CCMSSC00406_0009569</name>
</gene>
<dbReference type="EMBL" id="WQMT02000005">
    <property type="protein sequence ID" value="KAG9222118.1"/>
    <property type="molecule type" value="Genomic_DNA"/>
</dbReference>
<sequence>MNVKESLELADFYDSQIDAHHDPGEIRTLRERRNADCSQTRRLPPEILTKIFSILGTFNYEGQYTHLKWMAVTHVCRTWRDNALNEPTLWTDFTDIHPKWVREAFTRSKAAPLRLRYGYDECSSDALDFVVDALVKSPERIRELQVVDYDGSFIDRLTQPTPFLEFLAVELGAPMTFPPSFLGGVAPRLRSVRCSGPLPLEAGWLTNVRSLEYNGSLDSRAHLLTKLTSLKLERGATHGMSIATLLSALESSPSLECLLIVAASDMDTVSRPHRSTPLHLHHLRDITFDLGSKSRMAKIFRYLRVDDIEKLCTSWSYNFQNVTMLEHVCHFFNTCYHGDDLRYVVYDMSRGLELYTRSVDEAGPSLLFRLYAWADPSKIVKLLPRCVPRILLTRLRPDMKALALSECDTIEELRISSGHLHHHFCINGTSLPYPSLRQLHFGERVVGLDSEQLYQLVTWLAPRQPRVEVFVREGRIPAKAVEALRETSLLRLIYSEL</sequence>
<name>A0ACB7IXW6_PLECO</name>
<keyword evidence="2" id="KW-1185">Reference proteome</keyword>
<protein>
    <submittedName>
        <fullName evidence="1">Uncharacterized protein</fullName>
    </submittedName>
</protein>
<organism evidence="1 2">
    <name type="scientific">Pleurotus cornucopiae</name>
    <name type="common">Cornucopia mushroom</name>
    <dbReference type="NCBI Taxonomy" id="5321"/>
    <lineage>
        <taxon>Eukaryota</taxon>
        <taxon>Fungi</taxon>
        <taxon>Dikarya</taxon>
        <taxon>Basidiomycota</taxon>
        <taxon>Agaricomycotina</taxon>
        <taxon>Agaricomycetes</taxon>
        <taxon>Agaricomycetidae</taxon>
        <taxon>Agaricales</taxon>
        <taxon>Pleurotineae</taxon>
        <taxon>Pleurotaceae</taxon>
        <taxon>Pleurotus</taxon>
    </lineage>
</organism>
<evidence type="ECO:0000313" key="1">
    <source>
        <dbReference type="EMBL" id="KAG9222118.1"/>
    </source>
</evidence>
<dbReference type="Proteomes" id="UP000824881">
    <property type="component" value="Unassembled WGS sequence"/>
</dbReference>
<proteinExistence type="predicted"/>
<comment type="caution">
    <text evidence="1">The sequence shown here is derived from an EMBL/GenBank/DDBJ whole genome shotgun (WGS) entry which is preliminary data.</text>
</comment>
<accession>A0ACB7IXW6</accession>